<gene>
    <name evidence="1" type="ORF">PLEPLA_LOCUS1</name>
</gene>
<dbReference type="Proteomes" id="UP001153269">
    <property type="component" value="Unassembled WGS sequence"/>
</dbReference>
<sequence length="125" mass="13482">IPTYPAPPRLLSLASATGRSCSEPRTPLTSMQCFQLACLGGDVEIYLRDGGRVNPRLPPSLKISQSGAGCVDTVGLSHRVKPCLIAGVCSGEEEYRLSRGYMPPTRLILRCLPPNKQPSLCRAFP</sequence>
<comment type="caution">
    <text evidence="1">The sequence shown here is derived from an EMBL/GenBank/DDBJ whole genome shotgun (WGS) entry which is preliminary data.</text>
</comment>
<reference evidence="1" key="1">
    <citation type="submission" date="2020-03" db="EMBL/GenBank/DDBJ databases">
        <authorList>
            <person name="Weist P."/>
        </authorList>
    </citation>
    <scope>NUCLEOTIDE SEQUENCE</scope>
</reference>
<keyword evidence="2" id="KW-1185">Reference proteome</keyword>
<accession>A0A9N7TG82</accession>
<feature type="non-terminal residue" evidence="1">
    <location>
        <position position="1"/>
    </location>
</feature>
<name>A0A9N7TG82_PLEPL</name>
<evidence type="ECO:0000313" key="2">
    <source>
        <dbReference type="Proteomes" id="UP001153269"/>
    </source>
</evidence>
<evidence type="ECO:0000313" key="1">
    <source>
        <dbReference type="EMBL" id="CAB1412310.1"/>
    </source>
</evidence>
<proteinExistence type="predicted"/>
<organism evidence="1 2">
    <name type="scientific">Pleuronectes platessa</name>
    <name type="common">European plaice</name>
    <dbReference type="NCBI Taxonomy" id="8262"/>
    <lineage>
        <taxon>Eukaryota</taxon>
        <taxon>Metazoa</taxon>
        <taxon>Chordata</taxon>
        <taxon>Craniata</taxon>
        <taxon>Vertebrata</taxon>
        <taxon>Euteleostomi</taxon>
        <taxon>Actinopterygii</taxon>
        <taxon>Neopterygii</taxon>
        <taxon>Teleostei</taxon>
        <taxon>Neoteleostei</taxon>
        <taxon>Acanthomorphata</taxon>
        <taxon>Carangaria</taxon>
        <taxon>Pleuronectiformes</taxon>
        <taxon>Pleuronectoidei</taxon>
        <taxon>Pleuronectidae</taxon>
        <taxon>Pleuronectes</taxon>
    </lineage>
</organism>
<dbReference type="EMBL" id="CADEAL010000001">
    <property type="protein sequence ID" value="CAB1412310.1"/>
    <property type="molecule type" value="Genomic_DNA"/>
</dbReference>
<protein>
    <submittedName>
        <fullName evidence="1">Uncharacterized protein</fullName>
    </submittedName>
</protein>
<dbReference type="AlphaFoldDB" id="A0A9N7TG82"/>